<dbReference type="OrthoDB" id="5139510at2759"/>
<organism evidence="1 2">
    <name type="scientific">Schizopora paradoxa</name>
    <dbReference type="NCBI Taxonomy" id="27342"/>
    <lineage>
        <taxon>Eukaryota</taxon>
        <taxon>Fungi</taxon>
        <taxon>Dikarya</taxon>
        <taxon>Basidiomycota</taxon>
        <taxon>Agaricomycotina</taxon>
        <taxon>Agaricomycetes</taxon>
        <taxon>Hymenochaetales</taxon>
        <taxon>Schizoporaceae</taxon>
        <taxon>Schizopora</taxon>
    </lineage>
</organism>
<dbReference type="EMBL" id="KQ086066">
    <property type="protein sequence ID" value="KLO09099.1"/>
    <property type="molecule type" value="Genomic_DNA"/>
</dbReference>
<dbReference type="AlphaFoldDB" id="A0A0H2RBB4"/>
<dbReference type="Gene3D" id="3.80.10.10">
    <property type="entry name" value="Ribonuclease Inhibitor"/>
    <property type="match status" value="1"/>
</dbReference>
<accession>A0A0H2RBB4</accession>
<reference evidence="1 2" key="1">
    <citation type="submission" date="2015-04" db="EMBL/GenBank/DDBJ databases">
        <title>Complete genome sequence of Schizopora paradoxa KUC8140, a cosmopolitan wood degrader in East Asia.</title>
        <authorList>
            <consortium name="DOE Joint Genome Institute"/>
            <person name="Min B."/>
            <person name="Park H."/>
            <person name="Jang Y."/>
            <person name="Kim J.-J."/>
            <person name="Kim K.H."/>
            <person name="Pangilinan J."/>
            <person name="Lipzen A."/>
            <person name="Riley R."/>
            <person name="Grigoriev I.V."/>
            <person name="Spatafora J.W."/>
            <person name="Choi I.-G."/>
        </authorList>
    </citation>
    <scope>NUCLEOTIDE SEQUENCE [LARGE SCALE GENOMIC DNA]</scope>
    <source>
        <strain evidence="1 2">KUC8140</strain>
    </source>
</reference>
<proteinExistence type="predicted"/>
<sequence>MLCCIYSLRLSTTFSYPYTPSYRPASRKFFLHQGLGRDSLVFSGIVSHLSHSSRHNTLPQISTPTVTDNTGSVHDPKFHRISPLFCTSTSSIQMGDILPEVLDRIFELCERQHRQMPHWPVFSPKSRLQPLLLVCKKWHSVAERRLYTSVSLGSDRTVKDRNGKKMMIKGKDVCRRFLETVQNNAPIASIVRELRMGSLRNLAQDGEESQMHIRLIAVCKNVEKISLYGCDPSALDKMVETLVNTDLLTLEFTSEQLGGYLGYEWFVPSPRTLVDLLCRWPRLQKMRVKMTGGEFDVSLPKVPVIPGFCVALKEVDARDSTFDAAQLSRLLDLSPALEDLSITVEKDCGPVLRRSIQAWSSSLKACTFSSHRNHSPRTIATPSYNIHCPSYASWTCLFRCSPSMPWHIFRN</sequence>
<protein>
    <recommendedName>
        <fullName evidence="3">F-box domain-containing protein</fullName>
    </recommendedName>
</protein>
<name>A0A0H2RBB4_9AGAM</name>
<dbReference type="Proteomes" id="UP000053477">
    <property type="component" value="Unassembled WGS sequence"/>
</dbReference>
<evidence type="ECO:0000313" key="1">
    <source>
        <dbReference type="EMBL" id="KLO09099.1"/>
    </source>
</evidence>
<dbReference type="InterPro" id="IPR032675">
    <property type="entry name" value="LRR_dom_sf"/>
</dbReference>
<dbReference type="InParanoid" id="A0A0H2RBB4"/>
<keyword evidence="2" id="KW-1185">Reference proteome</keyword>
<gene>
    <name evidence="1" type="ORF">SCHPADRAFT_580589</name>
</gene>
<evidence type="ECO:0008006" key="3">
    <source>
        <dbReference type="Google" id="ProtNLM"/>
    </source>
</evidence>
<evidence type="ECO:0000313" key="2">
    <source>
        <dbReference type="Proteomes" id="UP000053477"/>
    </source>
</evidence>